<evidence type="ECO:0000313" key="8">
    <source>
        <dbReference type="EMBL" id="CUV37954.1"/>
    </source>
</evidence>
<dbReference type="Proteomes" id="UP000262427">
    <property type="component" value="Chromosome CM"/>
</dbReference>
<dbReference type="EMBL" id="CP025741">
    <property type="protein sequence ID" value="AYA45638.1"/>
    <property type="molecule type" value="Genomic_DNA"/>
</dbReference>
<protein>
    <submittedName>
        <fullName evidence="9 12">Response regulator</fullName>
    </submittedName>
    <submittedName>
        <fullName evidence="3">Two-component system response regulator YehT</fullName>
    </submittedName>
</protein>
<gene>
    <name evidence="12" type="ORF">LH706_04385</name>
    <name evidence="4" type="ORF">PSS4_v1_330023</name>
    <name evidence="11" type="ORF">RD1301_v1_640004</name>
    <name evidence="3" type="ORF">RSP824_03585</name>
    <name evidence="5" type="ORF">RUN1744_v1_90125</name>
    <name evidence="6" type="ORF">RUN1985_v1_480032</name>
    <name evidence="10" type="ORF">RUN215_v1_130020</name>
    <name evidence="7" type="ORF">TD1301_v1_1940004</name>
    <name evidence="8" type="ORF">TF3108_v1_60009</name>
    <name evidence="9" type="ORF">TO10_v1_40027</name>
</gene>
<dbReference type="EMBL" id="LN899826">
    <property type="protein sequence ID" value="CUV37954.1"/>
    <property type="molecule type" value="Genomic_DNA"/>
</dbReference>
<dbReference type="InterPro" id="IPR011006">
    <property type="entry name" value="CheY-like_superfamily"/>
</dbReference>
<dbReference type="Gene3D" id="3.40.50.2300">
    <property type="match status" value="1"/>
</dbReference>
<dbReference type="Pfam" id="PF00072">
    <property type="entry name" value="Response_reg"/>
    <property type="match status" value="1"/>
</dbReference>
<evidence type="ECO:0000313" key="5">
    <source>
        <dbReference type="EMBL" id="CUV21811.1"/>
    </source>
</evidence>
<dbReference type="EMBL" id="CP085043">
    <property type="protein sequence ID" value="UZF15694.1"/>
    <property type="molecule type" value="Genomic_DNA"/>
</dbReference>
<dbReference type="EMBL" id="LN899827">
    <property type="protein sequence ID" value="CUV43260.1"/>
    <property type="molecule type" value="Genomic_DNA"/>
</dbReference>
<evidence type="ECO:0000313" key="4">
    <source>
        <dbReference type="EMBL" id="CUV17476.1"/>
    </source>
</evidence>
<evidence type="ECO:0000313" key="3">
    <source>
        <dbReference type="EMBL" id="AYA45638.1"/>
    </source>
</evidence>
<reference evidence="12" key="4">
    <citation type="submission" date="2021-10" db="EMBL/GenBank/DDBJ databases">
        <title>Complete genome sequences of five Ralstonia solancearum strains isolated from sunflower.</title>
        <authorList>
            <person name="She X."/>
            <person name="He Z."/>
        </authorList>
    </citation>
    <scope>NUCLEOTIDE SEQUENCE</scope>
    <source>
        <strain evidence="12">RS638</strain>
    </source>
</reference>
<keyword evidence="1" id="KW-0597">Phosphoprotein</keyword>
<proteinExistence type="predicted"/>
<reference evidence="13" key="3">
    <citation type="submission" date="2018-01" db="EMBL/GenBank/DDBJ databases">
        <title>Raltonia solanacearum P824 infects blueberry.</title>
        <authorList>
            <person name="Bocsanczy A.M."/>
            <person name="Norman D.J."/>
        </authorList>
    </citation>
    <scope>NUCLEOTIDE SEQUENCE [LARGE SCALE GENOMIC DNA]</scope>
    <source>
        <strain evidence="13">P824</strain>
    </source>
</reference>
<reference evidence="3" key="2">
    <citation type="submission" date="2018-01" db="EMBL/GenBank/DDBJ databases">
        <title>Ralstonia pseudosolanacearum P824 infects blueberry.</title>
        <authorList>
            <person name="Bocsanczy A.M."/>
            <person name="Norman D.J."/>
        </authorList>
    </citation>
    <scope>NUCLEOTIDE SEQUENCE</scope>
    <source>
        <strain evidence="3">P824</strain>
    </source>
</reference>
<reference evidence="9" key="1">
    <citation type="submission" date="2015-10" db="EMBL/GenBank/DDBJ databases">
        <authorList>
            <person name="Gilbert D.G."/>
        </authorList>
    </citation>
    <scope>NUCLEOTIDE SEQUENCE</scope>
    <source>
        <strain evidence="9">Phyl III-seqv23</strain>
    </source>
</reference>
<evidence type="ECO:0000256" key="1">
    <source>
        <dbReference type="PROSITE-ProRule" id="PRU00169"/>
    </source>
</evidence>
<feature type="domain" description="Response regulatory" evidence="2">
    <location>
        <begin position="15"/>
        <end position="171"/>
    </location>
</feature>
<evidence type="ECO:0000313" key="12">
    <source>
        <dbReference type="EMBL" id="UZF15694.1"/>
    </source>
</evidence>
<dbReference type="EMBL" id="LN899822">
    <property type="protein sequence ID" value="CUV59930.1"/>
    <property type="molecule type" value="Genomic_DNA"/>
</dbReference>
<dbReference type="AlphaFoldDB" id="A0A0K1ZHU9"/>
<organism evidence="9">
    <name type="scientific">Ralstonia solanacearum</name>
    <name type="common">Pseudomonas solanacearum</name>
    <dbReference type="NCBI Taxonomy" id="305"/>
    <lineage>
        <taxon>Bacteria</taxon>
        <taxon>Pseudomonadati</taxon>
        <taxon>Pseudomonadota</taxon>
        <taxon>Betaproteobacteria</taxon>
        <taxon>Burkholderiales</taxon>
        <taxon>Burkholderiaceae</taxon>
        <taxon>Ralstonia</taxon>
        <taxon>Ralstonia solanacearum species complex</taxon>
    </lineage>
</organism>
<dbReference type="GO" id="GO:0000160">
    <property type="term" value="P:phosphorelay signal transduction system"/>
    <property type="evidence" value="ECO:0007669"/>
    <property type="project" value="InterPro"/>
</dbReference>
<evidence type="ECO:0000313" key="13">
    <source>
        <dbReference type="Proteomes" id="UP000262427"/>
    </source>
</evidence>
<dbReference type="EMBL" id="LN899825">
    <property type="protein sequence ID" value="CUV36178.1"/>
    <property type="molecule type" value="Genomic_DNA"/>
</dbReference>
<accession>A0A0K1ZHU9</accession>
<evidence type="ECO:0000313" key="6">
    <source>
        <dbReference type="EMBL" id="CUV29616.1"/>
    </source>
</evidence>
<dbReference type="SUPFAM" id="SSF52172">
    <property type="entry name" value="CheY-like"/>
    <property type="match status" value="1"/>
</dbReference>
<sequence>MQQDNALPVYFHPTLTVVVDDSQSFVESLGFQMDPSRAMLAFNDPEEALAWLRQWHSLRMPGFLPVRVTHDDLTFSTERRTIQLDVDRVYRQIHEVNRFLQPSVIVVDYSMPRMNGLEFCAKLKDLPCMTILLTGMADENIAVQGFNDGLIDRYIKKDHPAMAERLSTEIEALQMRYFSNLSSTLRELLSRHSFSFLSDPAVTKLVRELAARYRFIEYYLYPHPAGVLMLTADGRATLMVIETGASMLTHLEDAEAYDAPEALLKGLREKQIVPFFWPGDGMYTHACVEWEQYCLPAEVCQGREPYYYALFDMPSHLLPAQIYSYTQFLANYRQDPDALTGRKPR</sequence>
<evidence type="ECO:0000313" key="11">
    <source>
        <dbReference type="EMBL" id="CUV59930.1"/>
    </source>
</evidence>
<dbReference type="EMBL" id="LN899823">
    <property type="protein sequence ID" value="CUV21811.1"/>
    <property type="molecule type" value="Genomic_DNA"/>
</dbReference>
<evidence type="ECO:0000313" key="10">
    <source>
        <dbReference type="EMBL" id="CUV53423.1"/>
    </source>
</evidence>
<name>A0A0K1ZHU9_RALSL</name>
<feature type="modified residue" description="4-aspartylphosphate" evidence="1">
    <location>
        <position position="108"/>
    </location>
</feature>
<evidence type="ECO:0000313" key="9">
    <source>
        <dbReference type="EMBL" id="CUV43260.1"/>
    </source>
</evidence>
<dbReference type="InterPro" id="IPR001789">
    <property type="entry name" value="Sig_transdc_resp-reg_receiver"/>
</dbReference>
<dbReference type="EMBL" id="LN899824">
    <property type="protein sequence ID" value="CUV29616.1"/>
    <property type="molecule type" value="Genomic_DNA"/>
</dbReference>
<evidence type="ECO:0000259" key="2">
    <source>
        <dbReference type="PROSITE" id="PS50110"/>
    </source>
</evidence>
<dbReference type="EMBL" id="LN899821">
    <property type="protein sequence ID" value="CUV17476.1"/>
    <property type="molecule type" value="Genomic_DNA"/>
</dbReference>
<dbReference type="EMBL" id="LN899820">
    <property type="protein sequence ID" value="CUV53423.1"/>
    <property type="molecule type" value="Genomic_DNA"/>
</dbReference>
<evidence type="ECO:0000313" key="7">
    <source>
        <dbReference type="EMBL" id="CUV36178.1"/>
    </source>
</evidence>
<dbReference type="PROSITE" id="PS50110">
    <property type="entry name" value="RESPONSE_REGULATORY"/>
    <property type="match status" value="1"/>
</dbReference>
<dbReference type="PATRIC" id="fig|305.107.peg.445"/>